<dbReference type="AlphaFoldDB" id="A0A699SEA2"/>
<evidence type="ECO:0008006" key="3">
    <source>
        <dbReference type="Google" id="ProtNLM"/>
    </source>
</evidence>
<sequence length="65" mass="7566">TIEQARQEKPPKWKAGDAQWQKLIDFWSDPNRMKQSERNAANKAKNKVTTHQGSKSFAQGRHEFV</sequence>
<feature type="compositionally biased region" description="Polar residues" evidence="1">
    <location>
        <begin position="47"/>
        <end position="57"/>
    </location>
</feature>
<reference evidence="2" key="1">
    <citation type="journal article" date="2019" name="Sci. Rep.">
        <title>Draft genome of Tanacetum cinerariifolium, the natural source of mosquito coil.</title>
        <authorList>
            <person name="Yamashiro T."/>
            <person name="Shiraishi A."/>
            <person name="Satake H."/>
            <person name="Nakayama K."/>
        </authorList>
    </citation>
    <scope>NUCLEOTIDE SEQUENCE</scope>
</reference>
<proteinExistence type="predicted"/>
<dbReference type="EMBL" id="BKCJ011156546">
    <property type="protein sequence ID" value="GFC95792.1"/>
    <property type="molecule type" value="Genomic_DNA"/>
</dbReference>
<gene>
    <name evidence="2" type="ORF">Tci_867762</name>
</gene>
<name>A0A699SEA2_TANCI</name>
<protein>
    <recommendedName>
        <fullName evidence="3">Transposase</fullName>
    </recommendedName>
</protein>
<accession>A0A699SEA2</accession>
<dbReference type="Pfam" id="PF03004">
    <property type="entry name" value="Transposase_24"/>
    <property type="match status" value="1"/>
</dbReference>
<comment type="caution">
    <text evidence="2">The sequence shown here is derived from an EMBL/GenBank/DDBJ whole genome shotgun (WGS) entry which is preliminary data.</text>
</comment>
<evidence type="ECO:0000256" key="1">
    <source>
        <dbReference type="SAM" id="MobiDB-lite"/>
    </source>
</evidence>
<feature type="non-terminal residue" evidence="2">
    <location>
        <position position="1"/>
    </location>
</feature>
<dbReference type="InterPro" id="IPR004252">
    <property type="entry name" value="Probable_transposase_24"/>
</dbReference>
<organism evidence="2">
    <name type="scientific">Tanacetum cinerariifolium</name>
    <name type="common">Dalmatian daisy</name>
    <name type="synonym">Chrysanthemum cinerariifolium</name>
    <dbReference type="NCBI Taxonomy" id="118510"/>
    <lineage>
        <taxon>Eukaryota</taxon>
        <taxon>Viridiplantae</taxon>
        <taxon>Streptophyta</taxon>
        <taxon>Embryophyta</taxon>
        <taxon>Tracheophyta</taxon>
        <taxon>Spermatophyta</taxon>
        <taxon>Magnoliopsida</taxon>
        <taxon>eudicotyledons</taxon>
        <taxon>Gunneridae</taxon>
        <taxon>Pentapetalae</taxon>
        <taxon>asterids</taxon>
        <taxon>campanulids</taxon>
        <taxon>Asterales</taxon>
        <taxon>Asteraceae</taxon>
        <taxon>Asteroideae</taxon>
        <taxon>Anthemideae</taxon>
        <taxon>Anthemidinae</taxon>
        <taxon>Tanacetum</taxon>
    </lineage>
</organism>
<feature type="region of interest" description="Disordered" evidence="1">
    <location>
        <begin position="38"/>
        <end position="65"/>
    </location>
</feature>
<evidence type="ECO:0000313" key="2">
    <source>
        <dbReference type="EMBL" id="GFC95792.1"/>
    </source>
</evidence>